<comment type="cofactor">
    <cofactor evidence="2 13">
        <name>pyridoxal 5'-phosphate</name>
        <dbReference type="ChEBI" id="CHEBI:597326"/>
    </cofactor>
</comment>
<evidence type="ECO:0000313" key="15">
    <source>
        <dbReference type="Proteomes" id="UP000051984"/>
    </source>
</evidence>
<dbReference type="PANTHER" id="PTHR11468:SF3">
    <property type="entry name" value="GLYCOGEN PHOSPHORYLASE, LIVER FORM"/>
    <property type="match status" value="1"/>
</dbReference>
<evidence type="ECO:0000256" key="8">
    <source>
        <dbReference type="ARBA" id="ARBA00022679"/>
    </source>
</evidence>
<evidence type="ECO:0000256" key="6">
    <source>
        <dbReference type="ARBA" id="ARBA00022533"/>
    </source>
</evidence>
<dbReference type="GO" id="GO:0030170">
    <property type="term" value="F:pyridoxal phosphate binding"/>
    <property type="evidence" value="ECO:0007669"/>
    <property type="project" value="InterPro"/>
</dbReference>
<protein>
    <recommendedName>
        <fullName evidence="13">Alpha-1,4 glucan phosphorylase</fullName>
        <ecNumber evidence="13">2.4.1.1</ecNumber>
    </recommendedName>
</protein>
<feature type="modified residue" description="N6-(pyridoxal phosphate)lysine" evidence="12">
    <location>
        <position position="643"/>
    </location>
</feature>
<comment type="function">
    <text evidence="11">Phosphorylase is an important allosteric enzyme in carbohydrate metabolism. Enzymes from different sources differ in their regulatory mechanisms and in their natural substrates. However, all known phosphorylases share catalytic and structural properties.</text>
</comment>
<dbReference type="NCBIfam" id="TIGR02093">
    <property type="entry name" value="P_ylase"/>
    <property type="match status" value="1"/>
</dbReference>
<evidence type="ECO:0000256" key="5">
    <source>
        <dbReference type="ARBA" id="ARBA00022490"/>
    </source>
</evidence>
<dbReference type="AlphaFoldDB" id="A0A0R1ENZ9"/>
<evidence type="ECO:0000256" key="10">
    <source>
        <dbReference type="ARBA" id="ARBA00023277"/>
    </source>
</evidence>
<dbReference type="GO" id="GO:0005737">
    <property type="term" value="C:cytoplasm"/>
    <property type="evidence" value="ECO:0007669"/>
    <property type="project" value="UniProtKB-SubCell"/>
</dbReference>
<dbReference type="CDD" id="cd04300">
    <property type="entry name" value="GT35_Glycogen_Phosphorylase"/>
    <property type="match status" value="1"/>
</dbReference>
<keyword evidence="7 13" id="KW-0328">Glycosyltransferase</keyword>
<dbReference type="PANTHER" id="PTHR11468">
    <property type="entry name" value="GLYCOGEN PHOSPHORYLASE"/>
    <property type="match status" value="1"/>
</dbReference>
<evidence type="ECO:0000256" key="12">
    <source>
        <dbReference type="PIRSR" id="PIRSR000460-1"/>
    </source>
</evidence>
<evidence type="ECO:0000256" key="13">
    <source>
        <dbReference type="RuleBase" id="RU000587"/>
    </source>
</evidence>
<reference evidence="14 15" key="1">
    <citation type="journal article" date="2015" name="Genome Announc.">
        <title>Expanding the biotechnology potential of lactobacilli through comparative genomics of 213 strains and associated genera.</title>
        <authorList>
            <person name="Sun Z."/>
            <person name="Harris H.M."/>
            <person name="McCann A."/>
            <person name="Guo C."/>
            <person name="Argimon S."/>
            <person name="Zhang W."/>
            <person name="Yang X."/>
            <person name="Jeffery I.B."/>
            <person name="Cooney J.C."/>
            <person name="Kagawa T.F."/>
            <person name="Liu W."/>
            <person name="Song Y."/>
            <person name="Salvetti E."/>
            <person name="Wrobel A."/>
            <person name="Rasinkangas P."/>
            <person name="Parkhill J."/>
            <person name="Rea M.C."/>
            <person name="O'Sullivan O."/>
            <person name="Ritari J."/>
            <person name="Douillard F.P."/>
            <person name="Paul Ross R."/>
            <person name="Yang R."/>
            <person name="Briner A.E."/>
            <person name="Felis G.E."/>
            <person name="de Vos W.M."/>
            <person name="Barrangou R."/>
            <person name="Klaenhammer T.R."/>
            <person name="Caufield P.W."/>
            <person name="Cui Y."/>
            <person name="Zhang H."/>
            <person name="O'Toole P.W."/>
        </authorList>
    </citation>
    <scope>NUCLEOTIDE SEQUENCE [LARGE SCALE GENOMIC DNA]</scope>
    <source>
        <strain evidence="14 15">DSM 20178</strain>
    </source>
</reference>
<dbReference type="FunFam" id="3.40.50.2000:FF:000003">
    <property type="entry name" value="Alpha-1,4 glucan phosphorylase"/>
    <property type="match status" value="1"/>
</dbReference>
<evidence type="ECO:0000256" key="7">
    <source>
        <dbReference type="ARBA" id="ARBA00022676"/>
    </source>
</evidence>
<dbReference type="Gene3D" id="3.40.50.2000">
    <property type="entry name" value="Glycogen Phosphorylase B"/>
    <property type="match status" value="2"/>
</dbReference>
<dbReference type="PATRIC" id="fig|1423816.3.peg.1315"/>
<evidence type="ECO:0000256" key="1">
    <source>
        <dbReference type="ARBA" id="ARBA00001275"/>
    </source>
</evidence>
<dbReference type="SUPFAM" id="SSF53756">
    <property type="entry name" value="UDP-Glycosyltransferase/glycogen phosphorylase"/>
    <property type="match status" value="1"/>
</dbReference>
<comment type="function">
    <text evidence="13">Allosteric enzyme that catalyzes the rate-limiting step in glycogen catabolism, the phosphorolytic cleavage of glycogen to produce glucose-1-phosphate, and plays a central role in maintaining cellular and organismal glucose homeostasis.</text>
</comment>
<evidence type="ECO:0000256" key="2">
    <source>
        <dbReference type="ARBA" id="ARBA00001933"/>
    </source>
</evidence>
<comment type="caution">
    <text evidence="14">The sequence shown here is derived from an EMBL/GenBank/DDBJ whole genome shotgun (WGS) entry which is preliminary data.</text>
</comment>
<comment type="catalytic activity">
    <reaction evidence="1 13">
        <text>[(1-&gt;4)-alpha-D-glucosyl](n) + phosphate = [(1-&gt;4)-alpha-D-glucosyl](n-1) + alpha-D-glucose 1-phosphate</text>
        <dbReference type="Rhea" id="RHEA:41732"/>
        <dbReference type="Rhea" id="RHEA-COMP:9584"/>
        <dbReference type="Rhea" id="RHEA-COMP:9586"/>
        <dbReference type="ChEBI" id="CHEBI:15444"/>
        <dbReference type="ChEBI" id="CHEBI:43474"/>
        <dbReference type="ChEBI" id="CHEBI:58601"/>
        <dbReference type="EC" id="2.4.1.1"/>
    </reaction>
</comment>
<dbReference type="GO" id="GO:0008184">
    <property type="term" value="F:glycogen phosphorylase activity"/>
    <property type="evidence" value="ECO:0007669"/>
    <property type="project" value="InterPro"/>
</dbReference>
<dbReference type="RefSeq" id="WP_010491562.1">
    <property type="nucleotide sequence ID" value="NZ_AZCT01000019.1"/>
</dbReference>
<evidence type="ECO:0000256" key="4">
    <source>
        <dbReference type="ARBA" id="ARBA00006047"/>
    </source>
</evidence>
<comment type="subcellular location">
    <subcellularLocation>
        <location evidence="3">Cytoplasm</location>
    </subcellularLocation>
</comment>
<evidence type="ECO:0000313" key="14">
    <source>
        <dbReference type="EMBL" id="KRK11078.1"/>
    </source>
</evidence>
<evidence type="ECO:0000256" key="9">
    <source>
        <dbReference type="ARBA" id="ARBA00022898"/>
    </source>
</evidence>
<proteinExistence type="inferred from homology"/>
<accession>A0A0R1ENZ9</accession>
<dbReference type="GO" id="GO:0005980">
    <property type="term" value="P:glycogen catabolic process"/>
    <property type="evidence" value="ECO:0007669"/>
    <property type="project" value="TreeGrafter"/>
</dbReference>
<keyword evidence="5" id="KW-0963">Cytoplasm</keyword>
<dbReference type="EC" id="2.4.1.1" evidence="13"/>
<gene>
    <name evidence="14" type="ORF">FD51_GL001258</name>
</gene>
<dbReference type="FunFam" id="3.40.50.2000:FF:000153">
    <property type="entry name" value="Alpha-1,4 glucan phosphorylase"/>
    <property type="match status" value="1"/>
</dbReference>
<dbReference type="PIRSF" id="PIRSF000460">
    <property type="entry name" value="Pprylas_GlgP"/>
    <property type="match status" value="1"/>
</dbReference>
<evidence type="ECO:0000256" key="11">
    <source>
        <dbReference type="ARBA" id="ARBA00025174"/>
    </source>
</evidence>
<dbReference type="InterPro" id="IPR011833">
    <property type="entry name" value="Glycg_phsphrylas"/>
</dbReference>
<keyword evidence="8 13" id="KW-0808">Transferase</keyword>
<sequence>MALTKEQFITEFKDMALKLYAAPIEDLSSQQLYQALALLTRSYIAQPWANTKERYDKEETKQVFYFSIEFLPGRLLQSNLLNLGILDEVEAGLEELDLHPQKIFAAEADPGLGNGGLGRLASAFMDAMASVGMAGNGNGIRYQYGLFKQAFVNGYQVELPDDWMRNGFPWETRKENRAVTVKFGGWVELRPSRSGHLRVIYHNTDDVLAVPYDVAMVGYHNGVVNNLRLWSAEAPINAGPHFTLEQRERINQITQILYPDDSDNAGKELRLRQEYFFTSAGIQSIVRHYRRTHNSMAGFADRVAIHINDTHPAMAIPELMRVLMDDEHVGWDEAWRITLKVMSYTNHTLLSEALEVWPIDMFSGLLPRIYQIVQEIDRRFRLAFVPQFGQAMIDRIAPLGNGQVRMAYLATIGSHAVNGVAPLHSELLKKDVLHDLFQIFPERFNNKTNGITPRRWIQIGDRPLAHLLDKKIGTAWRQNPLALRKLHDYIDDTRFLADLNATKAENKRELAKYIDQTVHVKVDPDAIFDVQIKRLHAYKRQLLHLLGILDAYLAIKRGEKRPKRLHIFGAKAAPSYVYAKEIIKVMNAVADMVDSDPEVSPYLQVVFLPNYGVSMAEKIIPAADISEQISTAGKEASGTSNMKLMSAGALTLATLDGANIEIKNAVGDDNIEIFGLTEKEIAGYYQRGDYRSRDFYEKDPRLHAVLDMLVNGKIPGIETEGRDIYNALLMYNDEYFVLADFESYLAANARLDKLYQQPELWAKKALVNIAESGRFSADFTVQRYGREIWHVVPQTPEDDGSDTEA</sequence>
<name>A0A0R1ENZ9_LACZE</name>
<dbReference type="eggNOG" id="COG0058">
    <property type="taxonomic scope" value="Bacteria"/>
</dbReference>
<dbReference type="EMBL" id="AZCT01000019">
    <property type="protein sequence ID" value="KRK11078.1"/>
    <property type="molecule type" value="Genomic_DNA"/>
</dbReference>
<dbReference type="Proteomes" id="UP000051984">
    <property type="component" value="Unassembled WGS sequence"/>
</dbReference>
<keyword evidence="6" id="KW-0021">Allosteric enzyme</keyword>
<keyword evidence="10 13" id="KW-0119">Carbohydrate metabolism</keyword>
<organism evidence="14 15">
    <name type="scientific">Lacticaseibacillus zeae DSM 20178 = KCTC 3804</name>
    <dbReference type="NCBI Taxonomy" id="1423816"/>
    <lineage>
        <taxon>Bacteria</taxon>
        <taxon>Bacillati</taxon>
        <taxon>Bacillota</taxon>
        <taxon>Bacilli</taxon>
        <taxon>Lactobacillales</taxon>
        <taxon>Lactobacillaceae</taxon>
        <taxon>Lacticaseibacillus</taxon>
    </lineage>
</organism>
<comment type="similarity">
    <text evidence="4 13">Belongs to the glycogen phosphorylase family.</text>
</comment>
<dbReference type="InterPro" id="IPR000811">
    <property type="entry name" value="Glyco_trans_35"/>
</dbReference>
<dbReference type="Pfam" id="PF00343">
    <property type="entry name" value="Phosphorylase"/>
    <property type="match status" value="1"/>
</dbReference>
<evidence type="ECO:0000256" key="3">
    <source>
        <dbReference type="ARBA" id="ARBA00004496"/>
    </source>
</evidence>
<keyword evidence="9 12" id="KW-0663">Pyridoxal phosphate</keyword>